<evidence type="ECO:0000313" key="3">
    <source>
        <dbReference type="Proteomes" id="UP000683925"/>
    </source>
</evidence>
<feature type="transmembrane region" description="Helical" evidence="1">
    <location>
        <begin position="18"/>
        <end position="35"/>
    </location>
</feature>
<dbReference type="Proteomes" id="UP000683925">
    <property type="component" value="Unassembled WGS sequence"/>
</dbReference>
<comment type="caution">
    <text evidence="2">The sequence shown here is derived from an EMBL/GenBank/DDBJ whole genome shotgun (WGS) entry which is preliminary data.</text>
</comment>
<proteinExistence type="predicted"/>
<accession>A0A8S1UVK3</accession>
<reference evidence="2" key="1">
    <citation type="submission" date="2021-01" db="EMBL/GenBank/DDBJ databases">
        <authorList>
            <consortium name="Genoscope - CEA"/>
            <person name="William W."/>
        </authorList>
    </citation>
    <scope>NUCLEOTIDE SEQUENCE</scope>
</reference>
<sequence length="36" mass="4213">MSLTSIVCKQKDKNINELIIMALNLIIFAFLYCNFF</sequence>
<protein>
    <submittedName>
        <fullName evidence="2">Uncharacterized protein</fullName>
    </submittedName>
</protein>
<evidence type="ECO:0000256" key="1">
    <source>
        <dbReference type="SAM" id="Phobius"/>
    </source>
</evidence>
<gene>
    <name evidence="2" type="ORF">POCTA_138.1.T0510194</name>
</gene>
<dbReference type="EMBL" id="CAJJDP010000051">
    <property type="protein sequence ID" value="CAD8168233.1"/>
    <property type="molecule type" value="Genomic_DNA"/>
</dbReference>
<keyword evidence="1" id="KW-0472">Membrane</keyword>
<keyword evidence="1" id="KW-0812">Transmembrane</keyword>
<dbReference type="AlphaFoldDB" id="A0A8S1UVK3"/>
<organism evidence="2 3">
    <name type="scientific">Paramecium octaurelia</name>
    <dbReference type="NCBI Taxonomy" id="43137"/>
    <lineage>
        <taxon>Eukaryota</taxon>
        <taxon>Sar</taxon>
        <taxon>Alveolata</taxon>
        <taxon>Ciliophora</taxon>
        <taxon>Intramacronucleata</taxon>
        <taxon>Oligohymenophorea</taxon>
        <taxon>Peniculida</taxon>
        <taxon>Parameciidae</taxon>
        <taxon>Paramecium</taxon>
    </lineage>
</organism>
<keyword evidence="1" id="KW-1133">Transmembrane helix</keyword>
<name>A0A8S1UVK3_PAROT</name>
<evidence type="ECO:0000313" key="2">
    <source>
        <dbReference type="EMBL" id="CAD8168233.1"/>
    </source>
</evidence>
<keyword evidence="3" id="KW-1185">Reference proteome</keyword>